<dbReference type="GO" id="GO:0046872">
    <property type="term" value="F:metal ion binding"/>
    <property type="evidence" value="ECO:0007669"/>
    <property type="project" value="UniProtKB-KW"/>
</dbReference>
<proteinExistence type="inferred from homology"/>
<dbReference type="AlphaFoldDB" id="A0A835Q3B0"/>
<comment type="cofactor">
    <cofactor evidence="8">
        <name>Ca(2+)</name>
        <dbReference type="ChEBI" id="CHEBI:29108"/>
    </cofactor>
    <text evidence="8">Binds 1 Ca(2+) ion. Required for its activity.</text>
</comment>
<dbReference type="InterPro" id="IPR018082">
    <property type="entry name" value="AmbAllergen"/>
</dbReference>
<evidence type="ECO:0000256" key="8">
    <source>
        <dbReference type="RuleBase" id="RU361123"/>
    </source>
</evidence>
<evidence type="ECO:0000256" key="2">
    <source>
        <dbReference type="ARBA" id="ARBA00005220"/>
    </source>
</evidence>
<evidence type="ECO:0000259" key="9">
    <source>
        <dbReference type="SMART" id="SM00656"/>
    </source>
</evidence>
<dbReference type="OrthoDB" id="1637350at2759"/>
<organism evidence="10 11">
    <name type="scientific">Vanilla planifolia</name>
    <name type="common">Vanilla</name>
    <dbReference type="NCBI Taxonomy" id="51239"/>
    <lineage>
        <taxon>Eukaryota</taxon>
        <taxon>Viridiplantae</taxon>
        <taxon>Streptophyta</taxon>
        <taxon>Embryophyta</taxon>
        <taxon>Tracheophyta</taxon>
        <taxon>Spermatophyta</taxon>
        <taxon>Magnoliopsida</taxon>
        <taxon>Liliopsida</taxon>
        <taxon>Asparagales</taxon>
        <taxon>Orchidaceae</taxon>
        <taxon>Vanilloideae</taxon>
        <taxon>Vanilleae</taxon>
        <taxon>Vanilla</taxon>
    </lineage>
</organism>
<dbReference type="InterPro" id="IPR002022">
    <property type="entry name" value="Pec_lyase"/>
</dbReference>
<evidence type="ECO:0000256" key="3">
    <source>
        <dbReference type="ARBA" id="ARBA00012272"/>
    </source>
</evidence>
<gene>
    <name evidence="10" type="ORF">HPP92_020760</name>
</gene>
<keyword evidence="4 8" id="KW-0479">Metal-binding</keyword>
<evidence type="ECO:0000256" key="4">
    <source>
        <dbReference type="ARBA" id="ARBA00022723"/>
    </source>
</evidence>
<dbReference type="InterPro" id="IPR045032">
    <property type="entry name" value="PEL"/>
</dbReference>
<keyword evidence="5 8" id="KW-0732">Signal</keyword>
<dbReference type="PANTHER" id="PTHR31683">
    <property type="entry name" value="PECTATE LYASE 18-RELATED"/>
    <property type="match status" value="1"/>
</dbReference>
<sequence length="390" mass="43336">MANSITVPALLTLVLCLISSTVSTSVDNHPIRRGGGHMNVIDRCWRRNRLWASRRQRLASCSAGFAGKMRNNIGPGLRWYVVTNPGDDPAQPRPGTLRYGATMIPGKVWITFAHDMQITLRSPLPIKSYTTLDGRGAVVHIARGAGLLLNNVHDVIIHGLHFYGNRAATAGTDGDAIRLVGSRKVWIDHNTLYAGEDGLVDVTRGSTDITVSNNWFHDHNKVMLLGHDDGFLEDRNMRVTVVFNRFGPNCSQRMPRIRHGYAHVANNLYDGWVKYAIGGSMNPKVKSEANLFIAPSNHKKAVTWRETEDGKQWEWKSVNDVFLNGAFFGQTEVGGLEPAYNRRQRFVVGKAENVRVSPNSPVRCAAPSQLRADHGTSLLPAEYSRLHTEQ</sequence>
<comment type="similarity">
    <text evidence="8">Belongs to the polysaccharide lyase 1 family.</text>
</comment>
<dbReference type="GO" id="GO:0030570">
    <property type="term" value="F:pectate lyase activity"/>
    <property type="evidence" value="ECO:0007669"/>
    <property type="project" value="UniProtKB-EC"/>
</dbReference>
<dbReference type="Pfam" id="PF00544">
    <property type="entry name" value="Pectate_lyase_4"/>
    <property type="match status" value="1"/>
</dbReference>
<dbReference type="PRINTS" id="PR00807">
    <property type="entry name" value="AMBALLERGEN"/>
</dbReference>
<dbReference type="PANTHER" id="PTHR31683:SF74">
    <property type="entry name" value="PECTATE LYASE"/>
    <property type="match status" value="1"/>
</dbReference>
<dbReference type="InterPro" id="IPR011050">
    <property type="entry name" value="Pectin_lyase_fold/virulence"/>
</dbReference>
<dbReference type="InterPro" id="IPR012334">
    <property type="entry name" value="Pectin_lyas_fold"/>
</dbReference>
<feature type="domain" description="Pectate lyase" evidence="9">
    <location>
        <begin position="115"/>
        <end position="298"/>
    </location>
</feature>
<name>A0A835Q3B0_VANPL</name>
<dbReference type="Gene3D" id="2.160.20.10">
    <property type="entry name" value="Single-stranded right-handed beta-helix, Pectin lyase-like"/>
    <property type="match status" value="1"/>
</dbReference>
<comment type="caution">
    <text evidence="10">The sequence shown here is derived from an EMBL/GenBank/DDBJ whole genome shotgun (WGS) entry which is preliminary data.</text>
</comment>
<accession>A0A835Q3B0</accession>
<protein>
    <recommendedName>
        <fullName evidence="3 8">Pectate lyase</fullName>
        <ecNumber evidence="3 8">4.2.2.2</ecNumber>
    </recommendedName>
</protein>
<feature type="chain" id="PRO_5033096508" description="Pectate lyase" evidence="8">
    <location>
        <begin position="24"/>
        <end position="390"/>
    </location>
</feature>
<keyword evidence="7 8" id="KW-0456">Lyase</keyword>
<dbReference type="SMART" id="SM00656">
    <property type="entry name" value="Amb_all"/>
    <property type="match status" value="1"/>
</dbReference>
<dbReference type="GO" id="GO:0045490">
    <property type="term" value="P:pectin catabolic process"/>
    <property type="evidence" value="ECO:0007669"/>
    <property type="project" value="UniProtKB-UniPathway"/>
</dbReference>
<feature type="signal peptide" evidence="8">
    <location>
        <begin position="1"/>
        <end position="23"/>
    </location>
</feature>
<dbReference type="UniPathway" id="UPA00545">
    <property type="reaction ID" value="UER00824"/>
</dbReference>
<evidence type="ECO:0000256" key="6">
    <source>
        <dbReference type="ARBA" id="ARBA00022837"/>
    </source>
</evidence>
<evidence type="ECO:0000256" key="1">
    <source>
        <dbReference type="ARBA" id="ARBA00000695"/>
    </source>
</evidence>
<reference evidence="10 11" key="1">
    <citation type="journal article" date="2020" name="Nat. Food">
        <title>A phased Vanilla planifolia genome enables genetic improvement of flavour and production.</title>
        <authorList>
            <person name="Hasing T."/>
            <person name="Tang H."/>
            <person name="Brym M."/>
            <person name="Khazi F."/>
            <person name="Huang T."/>
            <person name="Chambers A.H."/>
        </authorList>
    </citation>
    <scope>NUCLEOTIDE SEQUENCE [LARGE SCALE GENOMIC DNA]</scope>
    <source>
        <tissue evidence="10">Leaf</tissue>
    </source>
</reference>
<evidence type="ECO:0000313" key="11">
    <source>
        <dbReference type="Proteomes" id="UP000639772"/>
    </source>
</evidence>
<comment type="pathway">
    <text evidence="2 8">Glycan metabolism; pectin degradation; 2-dehydro-3-deoxy-D-gluconate from pectin: step 2/5.</text>
</comment>
<keyword evidence="6 8" id="KW-0106">Calcium</keyword>
<dbReference type="SUPFAM" id="SSF51126">
    <property type="entry name" value="Pectin lyase-like"/>
    <property type="match status" value="1"/>
</dbReference>
<evidence type="ECO:0000256" key="7">
    <source>
        <dbReference type="ARBA" id="ARBA00023239"/>
    </source>
</evidence>
<comment type="catalytic activity">
    <reaction evidence="1 8">
        <text>Eliminative cleavage of (1-&gt;4)-alpha-D-galacturonan to give oligosaccharides with 4-deoxy-alpha-D-galact-4-enuronosyl groups at their non-reducing ends.</text>
        <dbReference type="EC" id="4.2.2.2"/>
    </reaction>
</comment>
<dbReference type="EC" id="4.2.2.2" evidence="3 8"/>
<dbReference type="EMBL" id="JADCNM010000011">
    <property type="protein sequence ID" value="KAG0462284.1"/>
    <property type="molecule type" value="Genomic_DNA"/>
</dbReference>
<evidence type="ECO:0000256" key="5">
    <source>
        <dbReference type="ARBA" id="ARBA00022729"/>
    </source>
</evidence>
<dbReference type="Proteomes" id="UP000639772">
    <property type="component" value="Chromosome 11"/>
</dbReference>
<evidence type="ECO:0000313" key="10">
    <source>
        <dbReference type="EMBL" id="KAG0462284.1"/>
    </source>
</evidence>